<keyword evidence="6" id="KW-0539">Nucleus</keyword>
<comment type="subcellular location">
    <subcellularLocation>
        <location evidence="1">Nucleus</location>
    </subcellularLocation>
</comment>
<dbReference type="CDD" id="cd20520">
    <property type="entry name" value="CYCLIN_CCNE_rpt2"/>
    <property type="match status" value="1"/>
</dbReference>
<evidence type="ECO:0000256" key="8">
    <source>
        <dbReference type="RuleBase" id="RU000383"/>
    </source>
</evidence>
<accession>A0A7M7N4M3</accession>
<evidence type="ECO:0000313" key="13">
    <source>
        <dbReference type="Proteomes" id="UP000007110"/>
    </source>
</evidence>
<dbReference type="EnsemblMetazoa" id="XM_030975217">
    <property type="protein sequence ID" value="XP_030831077"/>
    <property type="gene ID" value="LOC579860"/>
</dbReference>
<feature type="region of interest" description="Disordered" evidence="9">
    <location>
        <begin position="1"/>
        <end position="51"/>
    </location>
</feature>
<comment type="similarity">
    <text evidence="2">Belongs to the cyclin family. Cyclin E subfamily.</text>
</comment>
<dbReference type="KEGG" id="spu:579860"/>
<dbReference type="InterPro" id="IPR013763">
    <property type="entry name" value="Cyclin-like_dom"/>
</dbReference>
<dbReference type="CDD" id="cd20519">
    <property type="entry name" value="CYCLIN_CCNE_rpt1"/>
    <property type="match status" value="1"/>
</dbReference>
<dbReference type="GO" id="GO:1900087">
    <property type="term" value="P:positive regulation of G1/S transition of mitotic cell cycle"/>
    <property type="evidence" value="ECO:0000318"/>
    <property type="project" value="GO_Central"/>
</dbReference>
<feature type="compositionally biased region" description="Polar residues" evidence="9">
    <location>
        <begin position="7"/>
        <end position="17"/>
    </location>
</feature>
<protein>
    <recommendedName>
        <fullName evidence="14">Cyclin E</fullName>
    </recommendedName>
</protein>
<evidence type="ECO:0000259" key="10">
    <source>
        <dbReference type="SMART" id="SM00385"/>
    </source>
</evidence>
<dbReference type="OMA" id="KMEMTRK"/>
<evidence type="ECO:0000256" key="2">
    <source>
        <dbReference type="ARBA" id="ARBA00007143"/>
    </source>
</evidence>
<dbReference type="Proteomes" id="UP000007110">
    <property type="component" value="Unassembled WGS sequence"/>
</dbReference>
<dbReference type="AlphaFoldDB" id="A0A7M7N4M3"/>
<reference evidence="13" key="1">
    <citation type="submission" date="2015-02" db="EMBL/GenBank/DDBJ databases">
        <title>Genome sequencing for Strongylocentrotus purpuratus.</title>
        <authorList>
            <person name="Murali S."/>
            <person name="Liu Y."/>
            <person name="Vee V."/>
            <person name="English A."/>
            <person name="Wang M."/>
            <person name="Skinner E."/>
            <person name="Han Y."/>
            <person name="Muzny D.M."/>
            <person name="Worley K.C."/>
            <person name="Gibbs R.A."/>
        </authorList>
    </citation>
    <scope>NUCLEOTIDE SEQUENCE</scope>
</reference>
<evidence type="ECO:0000256" key="3">
    <source>
        <dbReference type="ARBA" id="ARBA00022553"/>
    </source>
</evidence>
<dbReference type="FunFam" id="1.10.472.10:FF:000024">
    <property type="entry name" value="G1/S-specific cyclin-E1"/>
    <property type="match status" value="1"/>
</dbReference>
<dbReference type="RefSeq" id="XP_030831077.1">
    <property type="nucleotide sequence ID" value="XM_030975217.1"/>
</dbReference>
<reference evidence="12" key="2">
    <citation type="submission" date="2021-01" db="UniProtKB">
        <authorList>
            <consortium name="EnsemblMetazoa"/>
        </authorList>
    </citation>
    <scope>IDENTIFICATION</scope>
</reference>
<dbReference type="InterPro" id="IPR039361">
    <property type="entry name" value="Cyclin"/>
</dbReference>
<evidence type="ECO:0008006" key="14">
    <source>
        <dbReference type="Google" id="ProtNLM"/>
    </source>
</evidence>
<dbReference type="InParanoid" id="A0A7M7N4M3"/>
<evidence type="ECO:0000256" key="9">
    <source>
        <dbReference type="SAM" id="MobiDB-lite"/>
    </source>
</evidence>
<keyword evidence="5 8" id="KW-0195">Cyclin</keyword>
<evidence type="ECO:0000256" key="7">
    <source>
        <dbReference type="ARBA" id="ARBA00023306"/>
    </source>
</evidence>
<proteinExistence type="inferred from homology"/>
<dbReference type="FunCoup" id="A0A7M7N4M3">
    <property type="interactions" value="481"/>
</dbReference>
<evidence type="ECO:0000256" key="5">
    <source>
        <dbReference type="ARBA" id="ARBA00023127"/>
    </source>
</evidence>
<dbReference type="GeneID" id="579860"/>
<dbReference type="GO" id="GO:0005737">
    <property type="term" value="C:cytoplasm"/>
    <property type="evidence" value="ECO:0000318"/>
    <property type="project" value="GO_Central"/>
</dbReference>
<name>A0A7M7N4M3_STRPU</name>
<evidence type="ECO:0000259" key="11">
    <source>
        <dbReference type="SMART" id="SM01332"/>
    </source>
</evidence>
<keyword evidence="13" id="KW-1185">Reference proteome</keyword>
<feature type="domain" description="Cyclin-like" evidence="10">
    <location>
        <begin position="161"/>
        <end position="246"/>
    </location>
</feature>
<dbReference type="SMART" id="SM00385">
    <property type="entry name" value="CYCLIN"/>
    <property type="match status" value="1"/>
</dbReference>
<dbReference type="InterPro" id="IPR036915">
    <property type="entry name" value="Cyclin-like_sf"/>
</dbReference>
<organism evidence="12 13">
    <name type="scientific">Strongylocentrotus purpuratus</name>
    <name type="common">Purple sea urchin</name>
    <dbReference type="NCBI Taxonomy" id="7668"/>
    <lineage>
        <taxon>Eukaryota</taxon>
        <taxon>Metazoa</taxon>
        <taxon>Echinodermata</taxon>
        <taxon>Eleutherozoa</taxon>
        <taxon>Echinozoa</taxon>
        <taxon>Echinoidea</taxon>
        <taxon>Euechinoidea</taxon>
        <taxon>Echinacea</taxon>
        <taxon>Camarodonta</taxon>
        <taxon>Echinidea</taxon>
        <taxon>Strongylocentrotidae</taxon>
        <taxon>Strongylocentrotus</taxon>
    </lineage>
</organism>
<evidence type="ECO:0000256" key="6">
    <source>
        <dbReference type="ARBA" id="ARBA00023242"/>
    </source>
</evidence>
<dbReference type="SMART" id="SM01332">
    <property type="entry name" value="Cyclin_C"/>
    <property type="match status" value="1"/>
</dbReference>
<dbReference type="Pfam" id="PF02984">
    <property type="entry name" value="Cyclin_C"/>
    <property type="match status" value="1"/>
</dbReference>
<dbReference type="CTD" id="898"/>
<keyword evidence="7" id="KW-0131">Cell cycle</keyword>
<evidence type="ECO:0000256" key="4">
    <source>
        <dbReference type="ARBA" id="ARBA00022618"/>
    </source>
</evidence>
<dbReference type="GO" id="GO:0000082">
    <property type="term" value="P:G1/S transition of mitotic cell cycle"/>
    <property type="evidence" value="ECO:0000318"/>
    <property type="project" value="GO_Central"/>
</dbReference>
<dbReference type="SUPFAM" id="SSF47954">
    <property type="entry name" value="Cyclin-like"/>
    <property type="match status" value="2"/>
</dbReference>
<dbReference type="OrthoDB" id="5590282at2759"/>
<evidence type="ECO:0000256" key="1">
    <source>
        <dbReference type="ARBA" id="ARBA00004123"/>
    </source>
</evidence>
<keyword evidence="3" id="KW-0597">Phosphoprotein</keyword>
<evidence type="ECO:0000313" key="12">
    <source>
        <dbReference type="EnsemblMetazoa" id="XP_030831077"/>
    </source>
</evidence>
<dbReference type="InterPro" id="IPR006671">
    <property type="entry name" value="Cyclin_N"/>
</dbReference>
<sequence length="424" mass="48486">MSRRSGRLQSRQDNQPLSECISDENNLPMCTRKRKTREQDTTGVSKAEEVQRRRQQFTIENRWVPISESSSIETSLLVPMQTKEPSTPSEELMDTANWVTFRNLFPAHVSDRASPVPLLHWDDLPEVWTIMTRKEALCPRKHDCLKSHPSLGERMRAILLDWLIEVCEVYRLHRESFYLAADFVDRYLAAKENVPKTKLQLIGITSLFVAAKLEEIYPPKLHEFAYVTDGACTDDQILDQELIMLMTLNWDLTPITVNTWLNAFMQICNAEEIAHRKTNFHFPSYSSTEFVQVAQLLDVCTLDIGSMDFDYSILAASALYHVTNEEVTLSVTGLKWDDIAACVQWMSTFAMTIREVGVAQLKNFKNIYAGDAHNIQTHCSSLELLDKSHEKQRLLREASCYSPVQVPGVLTPPQSDKKTKKGVL</sequence>
<dbReference type="GO" id="GO:0016538">
    <property type="term" value="F:cyclin-dependent protein serine/threonine kinase regulator activity"/>
    <property type="evidence" value="ECO:0000318"/>
    <property type="project" value="GO_Central"/>
</dbReference>
<dbReference type="PANTHER" id="PTHR10177">
    <property type="entry name" value="CYCLINS"/>
    <property type="match status" value="1"/>
</dbReference>
<dbReference type="GO" id="GO:0097134">
    <property type="term" value="C:cyclin E1-CDK2 complex"/>
    <property type="evidence" value="ECO:0000318"/>
    <property type="project" value="GO_Central"/>
</dbReference>
<dbReference type="GO" id="GO:0005815">
    <property type="term" value="C:microtubule organizing center"/>
    <property type="evidence" value="ECO:0000318"/>
    <property type="project" value="GO_Central"/>
</dbReference>
<keyword evidence="4" id="KW-0132">Cell division</keyword>
<dbReference type="Pfam" id="PF00134">
    <property type="entry name" value="Cyclin_N"/>
    <property type="match status" value="1"/>
</dbReference>
<feature type="domain" description="Cyclin C-terminal" evidence="11">
    <location>
        <begin position="255"/>
        <end position="381"/>
    </location>
</feature>
<dbReference type="Gene3D" id="1.10.472.10">
    <property type="entry name" value="Cyclin-like"/>
    <property type="match status" value="2"/>
</dbReference>
<dbReference type="GO" id="GO:0005634">
    <property type="term" value="C:nucleus"/>
    <property type="evidence" value="ECO:0000318"/>
    <property type="project" value="GO_Central"/>
</dbReference>
<dbReference type="InterPro" id="IPR004367">
    <property type="entry name" value="Cyclin_C-dom"/>
</dbReference>
<dbReference type="GO" id="GO:0051301">
    <property type="term" value="P:cell division"/>
    <property type="evidence" value="ECO:0007669"/>
    <property type="project" value="UniProtKB-KW"/>
</dbReference>